<comment type="caution">
    <text evidence="3">The sequence shown here is derived from an EMBL/GenBank/DDBJ whole genome shotgun (WGS) entry which is preliminary data.</text>
</comment>
<dbReference type="InterPro" id="IPR001680">
    <property type="entry name" value="WD40_rpt"/>
</dbReference>
<dbReference type="InterPro" id="IPR036322">
    <property type="entry name" value="WD40_repeat_dom_sf"/>
</dbReference>
<dbReference type="EMBL" id="CAJOBG010089193">
    <property type="protein sequence ID" value="CAF4658823.1"/>
    <property type="molecule type" value="Genomic_DNA"/>
</dbReference>
<accession>A0A821G7I3</accession>
<evidence type="ECO:0000313" key="3">
    <source>
        <dbReference type="EMBL" id="CAF4658823.1"/>
    </source>
</evidence>
<dbReference type="Pfam" id="PF00400">
    <property type="entry name" value="WD40"/>
    <property type="match status" value="2"/>
</dbReference>
<feature type="non-terminal residue" evidence="3">
    <location>
        <position position="1"/>
    </location>
</feature>
<gene>
    <name evidence="2" type="ORF">OVN521_LOCUS46961</name>
    <name evidence="3" type="ORF">OVN521_LOCUS47025</name>
</gene>
<dbReference type="SUPFAM" id="SSF50978">
    <property type="entry name" value="WD40 repeat-like"/>
    <property type="match status" value="1"/>
</dbReference>
<keyword evidence="4" id="KW-1185">Reference proteome</keyword>
<dbReference type="PROSITE" id="PS50082">
    <property type="entry name" value="WD_REPEATS_2"/>
    <property type="match status" value="1"/>
</dbReference>
<dbReference type="PROSITE" id="PS50294">
    <property type="entry name" value="WD_REPEATS_REGION"/>
    <property type="match status" value="1"/>
</dbReference>
<dbReference type="Proteomes" id="UP000663866">
    <property type="component" value="Unassembled WGS sequence"/>
</dbReference>
<protein>
    <submittedName>
        <fullName evidence="3">Uncharacterized protein</fullName>
    </submittedName>
</protein>
<proteinExistence type="predicted"/>
<feature type="repeat" description="WD" evidence="1">
    <location>
        <begin position="12"/>
        <end position="55"/>
    </location>
</feature>
<dbReference type="PANTHER" id="PTHR19850">
    <property type="entry name" value="GUANINE NUCLEOTIDE-BINDING PROTEIN BETA G PROTEIN BETA"/>
    <property type="match status" value="1"/>
</dbReference>
<organism evidence="3 4">
    <name type="scientific">Rotaria magnacalcarata</name>
    <dbReference type="NCBI Taxonomy" id="392030"/>
    <lineage>
        <taxon>Eukaryota</taxon>
        <taxon>Metazoa</taxon>
        <taxon>Spiralia</taxon>
        <taxon>Gnathifera</taxon>
        <taxon>Rotifera</taxon>
        <taxon>Eurotatoria</taxon>
        <taxon>Bdelloidea</taxon>
        <taxon>Philodinida</taxon>
        <taxon>Philodinidae</taxon>
        <taxon>Rotaria</taxon>
    </lineage>
</organism>
<dbReference type="EMBL" id="CAJOBG010088421">
    <property type="protein sequence ID" value="CAF4656317.1"/>
    <property type="molecule type" value="Genomic_DNA"/>
</dbReference>
<dbReference type="InterPro" id="IPR016346">
    <property type="entry name" value="G-protein_beta_1-5"/>
</dbReference>
<dbReference type="GO" id="GO:0007165">
    <property type="term" value="P:signal transduction"/>
    <property type="evidence" value="ECO:0007669"/>
    <property type="project" value="InterPro"/>
</dbReference>
<dbReference type="InterPro" id="IPR015943">
    <property type="entry name" value="WD40/YVTN_repeat-like_dom_sf"/>
</dbReference>
<feature type="non-terminal residue" evidence="3">
    <location>
        <position position="70"/>
    </location>
</feature>
<dbReference type="AlphaFoldDB" id="A0A821G7I3"/>
<keyword evidence="1" id="KW-0853">WD repeat</keyword>
<evidence type="ECO:0000313" key="4">
    <source>
        <dbReference type="Proteomes" id="UP000663866"/>
    </source>
</evidence>
<dbReference type="SMART" id="SM00320">
    <property type="entry name" value="WD40"/>
    <property type="match status" value="1"/>
</dbReference>
<sequence length="70" mass="7779">WDVESSVAIQTFQGHQADVMDIDISPSEAGNIFVSGSSDHMVMVWDIRTGGYVQTFEGHESDINAVRFYP</sequence>
<evidence type="ECO:0000313" key="2">
    <source>
        <dbReference type="EMBL" id="CAF4656317.1"/>
    </source>
</evidence>
<dbReference type="Gene3D" id="2.130.10.10">
    <property type="entry name" value="YVTN repeat-like/Quinoprotein amine dehydrogenase"/>
    <property type="match status" value="1"/>
</dbReference>
<reference evidence="3" key="1">
    <citation type="submission" date="2021-02" db="EMBL/GenBank/DDBJ databases">
        <authorList>
            <person name="Nowell W R."/>
        </authorList>
    </citation>
    <scope>NUCLEOTIDE SEQUENCE</scope>
</reference>
<evidence type="ECO:0000256" key="1">
    <source>
        <dbReference type="PROSITE-ProRule" id="PRU00221"/>
    </source>
</evidence>
<name>A0A821G7I3_9BILA</name>